<dbReference type="Gene3D" id="2.30.29.30">
    <property type="entry name" value="Pleckstrin-homology domain (PH domain)/Phosphotyrosine-binding domain (PTB)"/>
    <property type="match status" value="1"/>
</dbReference>
<comment type="caution">
    <text evidence="4">The sequence shown here is derived from an EMBL/GenBank/DDBJ whole genome shotgun (WGS) entry which is preliminary data.</text>
</comment>
<accession>A0A8H2ZV76</accession>
<evidence type="ECO:0000259" key="3">
    <source>
        <dbReference type="PROSITE" id="PS50089"/>
    </source>
</evidence>
<dbReference type="InterPro" id="IPR033511">
    <property type="entry name" value="Cdc24/Scd1_PH_dom"/>
</dbReference>
<dbReference type="EMBL" id="CAJMWT010000427">
    <property type="protein sequence ID" value="CAE6343789.1"/>
    <property type="molecule type" value="Genomic_DNA"/>
</dbReference>
<evidence type="ECO:0000313" key="5">
    <source>
        <dbReference type="Proteomes" id="UP000663843"/>
    </source>
</evidence>
<keyword evidence="1" id="KW-0863">Zinc-finger</keyword>
<evidence type="ECO:0000313" key="4">
    <source>
        <dbReference type="EMBL" id="CAE6343789.1"/>
    </source>
</evidence>
<name>A0A8H2ZV76_9AGAM</name>
<dbReference type="InterPro" id="IPR036465">
    <property type="entry name" value="vWFA_dom_sf"/>
</dbReference>
<organism evidence="4 5">
    <name type="scientific">Rhizoctonia solani</name>
    <dbReference type="NCBI Taxonomy" id="456999"/>
    <lineage>
        <taxon>Eukaryota</taxon>
        <taxon>Fungi</taxon>
        <taxon>Dikarya</taxon>
        <taxon>Basidiomycota</taxon>
        <taxon>Agaricomycotina</taxon>
        <taxon>Agaricomycetes</taxon>
        <taxon>Cantharellales</taxon>
        <taxon>Ceratobasidiaceae</taxon>
        <taxon>Rhizoctonia</taxon>
    </lineage>
</organism>
<dbReference type="PANTHER" id="PTHR10579">
    <property type="entry name" value="CALCIUM-ACTIVATED CHLORIDE CHANNEL REGULATOR"/>
    <property type="match status" value="1"/>
</dbReference>
<dbReference type="SUPFAM" id="SSF50729">
    <property type="entry name" value="PH domain-like"/>
    <property type="match status" value="1"/>
</dbReference>
<dbReference type="PANTHER" id="PTHR10579:SF43">
    <property type="entry name" value="ZINC FINGER (C3HC4-TYPE RING FINGER) FAMILY PROTEIN"/>
    <property type="match status" value="1"/>
</dbReference>
<feature type="compositionally biased region" description="Low complexity" evidence="2">
    <location>
        <begin position="450"/>
        <end position="461"/>
    </location>
</feature>
<dbReference type="Pfam" id="PF15411">
    <property type="entry name" value="PH_10"/>
    <property type="match status" value="1"/>
</dbReference>
<dbReference type="SUPFAM" id="SSF53300">
    <property type="entry name" value="vWA-like"/>
    <property type="match status" value="1"/>
</dbReference>
<evidence type="ECO:0000256" key="2">
    <source>
        <dbReference type="SAM" id="MobiDB-lite"/>
    </source>
</evidence>
<dbReference type="GO" id="GO:0005085">
    <property type="term" value="F:guanyl-nucleotide exchange factor activity"/>
    <property type="evidence" value="ECO:0007669"/>
    <property type="project" value="InterPro"/>
</dbReference>
<dbReference type="AlphaFoldDB" id="A0A8H2ZV76"/>
<gene>
    <name evidence="4" type="ORF">RDB_LOCUS3716</name>
</gene>
<protein>
    <recommendedName>
        <fullName evidence="3">RING-type domain-containing protein</fullName>
    </recommendedName>
</protein>
<proteinExistence type="predicted"/>
<dbReference type="InterPro" id="IPR013083">
    <property type="entry name" value="Znf_RING/FYVE/PHD"/>
</dbReference>
<dbReference type="GO" id="GO:0008270">
    <property type="term" value="F:zinc ion binding"/>
    <property type="evidence" value="ECO:0007669"/>
    <property type="project" value="UniProtKB-KW"/>
</dbReference>
<feature type="compositionally biased region" description="Basic and acidic residues" evidence="2">
    <location>
        <begin position="15"/>
        <end position="27"/>
    </location>
</feature>
<keyword evidence="1" id="KW-0479">Metal-binding</keyword>
<feature type="compositionally biased region" description="Low complexity" evidence="2">
    <location>
        <begin position="183"/>
        <end position="194"/>
    </location>
</feature>
<feature type="compositionally biased region" description="Pro residues" evidence="2">
    <location>
        <begin position="238"/>
        <end position="256"/>
    </location>
</feature>
<dbReference type="InterPro" id="IPR001841">
    <property type="entry name" value="Znf_RING"/>
</dbReference>
<dbReference type="Gene3D" id="3.40.50.410">
    <property type="entry name" value="von Willebrand factor, type A domain"/>
    <property type="match status" value="1"/>
</dbReference>
<dbReference type="CDD" id="cd13246">
    <property type="entry name" value="PH_Scd1"/>
    <property type="match status" value="1"/>
</dbReference>
<dbReference type="Proteomes" id="UP000663843">
    <property type="component" value="Unassembled WGS sequence"/>
</dbReference>
<feature type="region of interest" description="Disordered" evidence="2">
    <location>
        <begin position="1"/>
        <end position="45"/>
    </location>
</feature>
<evidence type="ECO:0000256" key="1">
    <source>
        <dbReference type="PROSITE-ProRule" id="PRU00175"/>
    </source>
</evidence>
<feature type="region of interest" description="Disordered" evidence="2">
    <location>
        <begin position="134"/>
        <end position="194"/>
    </location>
</feature>
<dbReference type="SUPFAM" id="SSF57850">
    <property type="entry name" value="RING/U-box"/>
    <property type="match status" value="1"/>
</dbReference>
<feature type="domain" description="RING-type" evidence="3">
    <location>
        <begin position="54"/>
        <end position="114"/>
    </location>
</feature>
<feature type="region of interest" description="Disordered" evidence="2">
    <location>
        <begin position="450"/>
        <end position="470"/>
    </location>
</feature>
<keyword evidence="1" id="KW-0862">Zinc</keyword>
<dbReference type="Gene3D" id="3.30.40.10">
    <property type="entry name" value="Zinc/RING finger domain, C3HC4 (zinc finger)"/>
    <property type="match status" value="1"/>
</dbReference>
<dbReference type="InterPro" id="IPR051266">
    <property type="entry name" value="CLCR"/>
</dbReference>
<sequence length="1019" mass="110119">MHGLFSRLSTIPGSSRERSKHSLDQETYRPPASMTPGPLPVVRNDPMGDSEEDCIICGESLSFSFRLPGEKPHIVPECGHALHEACFTAVYGQINQSRTGVLPRKNLGVCGVCRKPIRVGDGDGAKSNKLAALTGMGDKNNTTMFPGRENQAGPSRYTPTQRSAPTPAPHDPSDDDPLEPATSASIRSGGSASSDYIVAPSISVRSEFPTIIRTHESTQSITCLITVELPSRRGSAPVPGPVITPPRYTTPPPEEAPGPYSYNPTPPSNSPLSRVAEDLQNRLVDWKDHPMDALGPLQMFDVLSVRRDSMVRDFYVYLFKEAIICVLEERKKSLGRLLNAGSGDASSLASGLTSPGPFGSKSTLRLKGRIFIRHIKRLIDTSVAGELSLTINMEDEGLESFILIFRDRSSLESWRSTIQGLVNAQRAANNIQIRDLVEFGGVARGQGMGTRARSAATTTSSVGPDSLLQSGQRSTLSSAVSSNAGYATFSKSPEPYLHVAPHVSSGPSNALPPLPHAPMDLIAVISLPPPSANPSTVQLKLRVIRNALDFLLASLGPRDRLALVTFQVGKAGRVRKTPFLSIGRPGSVARLSGFIDSMANPPHESTDEFAVKTTKDEIVDVVTAVNHGLDTVLQRKQKNPISGMMLVCDASDTSRKPQMDLLMARTEAASLPIHSFGYGKSHDPGPLWLISNATGGSYTFVRDWYELQDCLAGCVGGMMSIGVMNLRMHAKVLDDSRFRIKKVAGVSGAVVASSGLDVDVTVPALRFGERRELIVELELDNRAPLGGGSGHNRDESISATDAFVQRMGLDGLSISDAGLGEGMMDAMIDESPVFEVDGGFFDPSANKTVARLGHPVLLTLAIHPPHERPSQPTSWSDASIVRRRAELLTHQMIMRAIVFVGRRDFNHAVQLLVGTRTALTNILNTSLPPPTSRTTRKELVTLAAVRVIQSAMADVSVLVDALEENPEGFGREWRPFGAQQAMVFRDQLSWTGRTTTEKIFWCADHSIELFGRSSDWASS</sequence>
<reference evidence="4" key="1">
    <citation type="submission" date="2021-01" db="EMBL/GenBank/DDBJ databases">
        <authorList>
            <person name="Kaushik A."/>
        </authorList>
    </citation>
    <scope>NUCLEOTIDE SEQUENCE</scope>
    <source>
        <strain evidence="4">AG2-2IIIB</strain>
    </source>
</reference>
<dbReference type="PROSITE" id="PS50089">
    <property type="entry name" value="ZF_RING_2"/>
    <property type="match status" value="1"/>
</dbReference>
<dbReference type="InterPro" id="IPR011993">
    <property type="entry name" value="PH-like_dom_sf"/>
</dbReference>
<feature type="region of interest" description="Disordered" evidence="2">
    <location>
        <begin position="233"/>
        <end position="272"/>
    </location>
</feature>